<dbReference type="PANTHER" id="PTHR10161">
    <property type="entry name" value="TARTRATE-RESISTANT ACID PHOSPHATASE TYPE 5"/>
    <property type="match status" value="1"/>
</dbReference>
<organism evidence="5 6">
    <name type="scientific">Terriglobus roseus</name>
    <dbReference type="NCBI Taxonomy" id="392734"/>
    <lineage>
        <taxon>Bacteria</taxon>
        <taxon>Pseudomonadati</taxon>
        <taxon>Acidobacteriota</taxon>
        <taxon>Terriglobia</taxon>
        <taxon>Terriglobales</taxon>
        <taxon>Acidobacteriaceae</taxon>
        <taxon>Terriglobus</taxon>
    </lineage>
</organism>
<dbReference type="InterPro" id="IPR004843">
    <property type="entry name" value="Calcineurin-like_PHP"/>
</dbReference>
<gene>
    <name evidence="5" type="ORF">SAMN05444167_1718</name>
</gene>
<dbReference type="Pfam" id="PF00149">
    <property type="entry name" value="Metallophos"/>
    <property type="match status" value="1"/>
</dbReference>
<keyword evidence="6" id="KW-1185">Reference proteome</keyword>
<dbReference type="InterPro" id="IPR051558">
    <property type="entry name" value="Metallophosphoesterase_PAP"/>
</dbReference>
<feature type="chain" id="PRO_5009241485" evidence="3">
    <location>
        <begin position="22"/>
        <end position="490"/>
    </location>
</feature>
<reference evidence="5 6" key="1">
    <citation type="submission" date="2016-10" db="EMBL/GenBank/DDBJ databases">
        <authorList>
            <person name="de Groot N.N."/>
        </authorList>
    </citation>
    <scope>NUCLEOTIDE SEQUENCE [LARGE SCALE GENOMIC DNA]</scope>
    <source>
        <strain evidence="5 6">GAS232</strain>
    </source>
</reference>
<dbReference type="InterPro" id="IPR029052">
    <property type="entry name" value="Metallo-depent_PP-like"/>
</dbReference>
<evidence type="ECO:0000256" key="2">
    <source>
        <dbReference type="ARBA" id="ARBA00022801"/>
    </source>
</evidence>
<name>A0A1G7J7T0_9BACT</name>
<evidence type="ECO:0000313" key="5">
    <source>
        <dbReference type="EMBL" id="SDF20961.1"/>
    </source>
</evidence>
<accession>A0A1G7J7T0</accession>
<feature type="domain" description="Calcineurin-like phosphoesterase" evidence="4">
    <location>
        <begin position="233"/>
        <end position="420"/>
    </location>
</feature>
<protein>
    <submittedName>
        <fullName evidence="5">3',5'-cyclic AMP phosphodiesterase CpdA</fullName>
    </submittedName>
</protein>
<dbReference type="SUPFAM" id="SSF56300">
    <property type="entry name" value="Metallo-dependent phosphatases"/>
    <property type="match status" value="1"/>
</dbReference>
<dbReference type="Gene3D" id="3.60.21.10">
    <property type="match status" value="1"/>
</dbReference>
<dbReference type="PANTHER" id="PTHR10161:SF14">
    <property type="entry name" value="TARTRATE-RESISTANT ACID PHOSPHATASE TYPE 5"/>
    <property type="match status" value="1"/>
</dbReference>
<dbReference type="AlphaFoldDB" id="A0A1G7J7T0"/>
<dbReference type="EMBL" id="LT629690">
    <property type="protein sequence ID" value="SDF20961.1"/>
    <property type="molecule type" value="Genomic_DNA"/>
</dbReference>
<dbReference type="GO" id="GO:0016787">
    <property type="term" value="F:hydrolase activity"/>
    <property type="evidence" value="ECO:0007669"/>
    <property type="project" value="UniProtKB-KW"/>
</dbReference>
<evidence type="ECO:0000259" key="4">
    <source>
        <dbReference type="Pfam" id="PF00149"/>
    </source>
</evidence>
<keyword evidence="2" id="KW-0378">Hydrolase</keyword>
<evidence type="ECO:0000313" key="6">
    <source>
        <dbReference type="Proteomes" id="UP000182427"/>
    </source>
</evidence>
<dbReference type="Proteomes" id="UP000182427">
    <property type="component" value="Chromosome I"/>
</dbReference>
<evidence type="ECO:0000256" key="3">
    <source>
        <dbReference type="SAM" id="SignalP"/>
    </source>
</evidence>
<keyword evidence="1 3" id="KW-0732">Signal</keyword>
<dbReference type="OrthoDB" id="9809781at2"/>
<dbReference type="RefSeq" id="WP_083344757.1">
    <property type="nucleotide sequence ID" value="NZ_LT629690.1"/>
</dbReference>
<proteinExistence type="predicted"/>
<evidence type="ECO:0000256" key="1">
    <source>
        <dbReference type="ARBA" id="ARBA00022729"/>
    </source>
</evidence>
<sequence>MNSLRATLLLTLAASSISAAAQPGKALLPELIRTVPSPYREELETLHTAIPTEEQQAALQKIAAQPEAGLILALKYIGQQPQAFDFLTKQLSKDTDANHRLLILTQSLRGQVRSLQASSRSLHSPSAVRAELAEQPEKRMQLQTILEHLVATDSNADVALEAARDLRKLNWGVNGQFLLKAADNAHQRQDTAGETALRKEAYDWLPYDEQVNLPTFLRTPPPVFSAVPESKAIRVLAFGDFGNGSPAQKQLAATMLTYSKQHPFDFGITVGDNFYPRGVSSPDDPHWVNDWEKVYGPLGISFYPALGNHDYLQADGPAAEVIYTHKSKTWHMPATFYTYTAGPVQFFVIDTMEMSDTALYQQQLAWLDAEIAKSKARWKVVYGHYQVYSASRGDEQNLIDRLMPVLRNGVNLFLCGHDHNLQELQSDGGVSFFVSGAAGASLYDFTQKNYTRTTFQAKQNGFNVIDADQNSLKVSVIGMDGTILKSVDIH</sequence>
<feature type="signal peptide" evidence="3">
    <location>
        <begin position="1"/>
        <end position="21"/>
    </location>
</feature>